<dbReference type="Pfam" id="PF00248">
    <property type="entry name" value="Aldo_ket_red"/>
    <property type="match status" value="1"/>
</dbReference>
<dbReference type="InterPro" id="IPR023210">
    <property type="entry name" value="NADP_OxRdtase_dom"/>
</dbReference>
<name>A0ABR0RTV8_9EURO</name>
<protein>
    <recommendedName>
        <fullName evidence="4">NADP-dependent oxidoreductase domain-containing protein</fullName>
    </recommendedName>
</protein>
<dbReference type="InterPro" id="IPR050523">
    <property type="entry name" value="AKR_Detox_Biosynth"/>
</dbReference>
<keyword evidence="1" id="KW-0560">Oxidoreductase</keyword>
<organism evidence="5 6">
    <name type="scientific">Knufia obscura</name>
    <dbReference type="NCBI Taxonomy" id="1635080"/>
    <lineage>
        <taxon>Eukaryota</taxon>
        <taxon>Fungi</taxon>
        <taxon>Dikarya</taxon>
        <taxon>Ascomycota</taxon>
        <taxon>Pezizomycotina</taxon>
        <taxon>Eurotiomycetes</taxon>
        <taxon>Chaetothyriomycetidae</taxon>
        <taxon>Chaetothyriales</taxon>
        <taxon>Trichomeriaceae</taxon>
        <taxon>Knufia</taxon>
    </lineage>
</organism>
<comment type="similarity">
    <text evidence="2">Belongs to the aldo/keto reductase family. Aldo/keto reductase 2 subfamily.</text>
</comment>
<feature type="compositionally biased region" description="Polar residues" evidence="3">
    <location>
        <begin position="78"/>
        <end position="88"/>
    </location>
</feature>
<keyword evidence="6" id="KW-1185">Reference proteome</keyword>
<evidence type="ECO:0000256" key="1">
    <source>
        <dbReference type="ARBA" id="ARBA00023002"/>
    </source>
</evidence>
<feature type="compositionally biased region" description="Polar residues" evidence="3">
    <location>
        <begin position="49"/>
        <end position="71"/>
    </location>
</feature>
<feature type="compositionally biased region" description="Low complexity" evidence="3">
    <location>
        <begin position="89"/>
        <end position="130"/>
    </location>
</feature>
<dbReference type="RefSeq" id="XP_064732121.1">
    <property type="nucleotide sequence ID" value="XM_064871741.1"/>
</dbReference>
<evidence type="ECO:0000256" key="2">
    <source>
        <dbReference type="ARBA" id="ARBA00038157"/>
    </source>
</evidence>
<accession>A0ABR0RTV8</accession>
<gene>
    <name evidence="5" type="ORF">PMZ80_003312</name>
</gene>
<dbReference type="PANTHER" id="PTHR43364">
    <property type="entry name" value="NADH-SPECIFIC METHYLGLYOXAL REDUCTASE-RELATED"/>
    <property type="match status" value="1"/>
</dbReference>
<dbReference type="SUPFAM" id="SSF51430">
    <property type="entry name" value="NAD(P)-linked oxidoreductase"/>
    <property type="match status" value="2"/>
</dbReference>
<dbReference type="EMBL" id="JAVHJV010000003">
    <property type="protein sequence ID" value="KAK5944031.1"/>
    <property type="molecule type" value="Genomic_DNA"/>
</dbReference>
<dbReference type="Gene3D" id="3.20.20.100">
    <property type="entry name" value="NADP-dependent oxidoreductase domain"/>
    <property type="match status" value="1"/>
</dbReference>
<dbReference type="PANTHER" id="PTHR43364:SF4">
    <property type="entry name" value="NAD(P)-LINKED OXIDOREDUCTASE SUPERFAMILY PROTEIN"/>
    <property type="match status" value="1"/>
</dbReference>
<evidence type="ECO:0000259" key="4">
    <source>
        <dbReference type="Pfam" id="PF00248"/>
    </source>
</evidence>
<sequence length="337" mass="36295">MAPPEIIFGTGGFGFYEGSPFNTPEKVQAAFDILQKHGTTRIDTARRYPNQNSGTCEQLLGQPTITPSPSRQKYGPCSTATHPPNSKRASTSPSTSCTSPTLTPPTSTTPTSEPPSKTSAAASTTSTSRTNFPNSGISNFTIPQIKQILQICEENSYIKPVIYQGQYNALARDAEHELLPLLRKHDIAFYAYSPGAGGFFNGVDSTRLTAQDQTGDFTRGMYGGAGGAVEKVNQAAIRHGLTGHAAALRWVLHHSVLDAERGDAVVIGARTLEQLEETLRACEMGPLPEEMVGVVDGVWGAVKDTAPLYSMFAKREGEGENAMDRMLKKESDCCEEM</sequence>
<reference evidence="5 6" key="1">
    <citation type="journal article" date="2023" name="Res Sq">
        <title>Genomic and morphological characterization of Knufia obscura isolated from the Mars 2020 spacecraft assembly facility.</title>
        <authorList>
            <person name="Chander A.M."/>
            <person name="Teixeira M.M."/>
            <person name="Singh N.K."/>
            <person name="Williams M.P."/>
            <person name="Parker C.W."/>
            <person name="Leo P."/>
            <person name="Stajich J.E."/>
            <person name="Torok T."/>
            <person name="Tighe S."/>
            <person name="Mason C.E."/>
            <person name="Venkateswaran K."/>
        </authorList>
    </citation>
    <scope>NUCLEOTIDE SEQUENCE [LARGE SCALE GENOMIC DNA]</scope>
    <source>
        <strain evidence="5 6">CCFEE 5817</strain>
    </source>
</reference>
<dbReference type="GeneID" id="89996761"/>
<evidence type="ECO:0000256" key="3">
    <source>
        <dbReference type="SAM" id="MobiDB-lite"/>
    </source>
</evidence>
<dbReference type="InterPro" id="IPR036812">
    <property type="entry name" value="NAD(P)_OxRdtase_dom_sf"/>
</dbReference>
<dbReference type="Proteomes" id="UP001334248">
    <property type="component" value="Unassembled WGS sequence"/>
</dbReference>
<evidence type="ECO:0000313" key="6">
    <source>
        <dbReference type="Proteomes" id="UP001334248"/>
    </source>
</evidence>
<feature type="domain" description="NADP-dependent oxidoreductase" evidence="4">
    <location>
        <begin position="135"/>
        <end position="298"/>
    </location>
</feature>
<comment type="caution">
    <text evidence="5">The sequence shown here is derived from an EMBL/GenBank/DDBJ whole genome shotgun (WGS) entry which is preliminary data.</text>
</comment>
<evidence type="ECO:0000313" key="5">
    <source>
        <dbReference type="EMBL" id="KAK5944031.1"/>
    </source>
</evidence>
<feature type="region of interest" description="Disordered" evidence="3">
    <location>
        <begin position="42"/>
        <end position="137"/>
    </location>
</feature>
<proteinExistence type="inferred from homology"/>